<keyword evidence="5 6" id="KW-0694">RNA-binding</keyword>
<accession>F8ALW6</accession>
<keyword evidence="9" id="KW-1185">Reference proteome</keyword>
<dbReference type="EMBL" id="CP002792">
    <property type="protein sequence ID" value="AEH07545.1"/>
    <property type="molecule type" value="Genomic_DNA"/>
</dbReference>
<dbReference type="GO" id="GO:0003723">
    <property type="term" value="F:RNA binding"/>
    <property type="evidence" value="ECO:0007669"/>
    <property type="project" value="UniProtKB-UniRule"/>
</dbReference>
<dbReference type="NCBIfam" id="TIGR00446">
    <property type="entry name" value="nop2p"/>
    <property type="match status" value="1"/>
</dbReference>
<dbReference type="GO" id="GO:0016428">
    <property type="term" value="F:tRNA (cytidine-5-)-methyltransferase activity"/>
    <property type="evidence" value="ECO:0007669"/>
    <property type="project" value="TreeGrafter"/>
</dbReference>
<keyword evidence="4 6" id="KW-0949">S-adenosyl-L-methionine</keyword>
<dbReference type="InterPro" id="IPR023267">
    <property type="entry name" value="RCMT"/>
</dbReference>
<proteinExistence type="inferred from homology"/>
<dbReference type="CDD" id="cd02440">
    <property type="entry name" value="AdoMet_MTases"/>
    <property type="match status" value="1"/>
</dbReference>
<dbReference type="PROSITE" id="PS01153">
    <property type="entry name" value="NOL1_NOP2_SUN"/>
    <property type="match status" value="1"/>
</dbReference>
<feature type="binding site" evidence="6">
    <location>
        <begin position="96"/>
        <end position="102"/>
    </location>
    <ligand>
        <name>S-adenosyl-L-methionine</name>
        <dbReference type="ChEBI" id="CHEBI:59789"/>
    </ligand>
</feature>
<evidence type="ECO:0000256" key="1">
    <source>
        <dbReference type="ARBA" id="ARBA00007494"/>
    </source>
</evidence>
<dbReference type="InterPro" id="IPR011023">
    <property type="entry name" value="Nop2p"/>
</dbReference>
<dbReference type="OrthoDB" id="14725at2157"/>
<dbReference type="PRINTS" id="PR02008">
    <property type="entry name" value="RCMTFAMILY"/>
</dbReference>
<name>F8ALW6_METOI</name>
<sequence>MIAEGKVEERKIIETQYIRVNTLKTTPKELKDRLKNKEVKLEDTFLDYMFKVKGAPFSMGATPEYLFGYYYLQSISSTIPALVLNPYENDVVLDMCSAPGGKTTHLSQLMNNKGVIIANEINRKRMRSLKSNIYRMGIVNTILLNMDALRLKKFNMLFDKILLDAPCTGNPIKDKNRVVSKRDIRYCALRQKNMLNVGIDMLKEGGEIVYSTCSPEIEENEEVIEYILNTRRDVELIDIGEFKDNLKGINVIDGELNGTLKVIPPDEPFFIAKLRKI</sequence>
<protein>
    <submittedName>
        <fullName evidence="8">RNA methylase, NOL1/NOP2/sun family</fullName>
    </submittedName>
</protein>
<dbReference type="Proteomes" id="UP000009296">
    <property type="component" value="Chromosome"/>
</dbReference>
<feature type="binding site" evidence="6">
    <location>
        <position position="164"/>
    </location>
    <ligand>
        <name>S-adenosyl-L-methionine</name>
        <dbReference type="ChEBI" id="CHEBI:59789"/>
    </ligand>
</feature>
<evidence type="ECO:0000259" key="7">
    <source>
        <dbReference type="PROSITE" id="PS51686"/>
    </source>
</evidence>
<dbReference type="GeneID" id="10773740"/>
<feature type="binding site" evidence="6">
    <location>
        <position position="120"/>
    </location>
    <ligand>
        <name>S-adenosyl-L-methionine</name>
        <dbReference type="ChEBI" id="CHEBI:59789"/>
    </ligand>
</feature>
<dbReference type="Gene3D" id="3.30.70.1170">
    <property type="entry name" value="Sun protein, domain 3"/>
    <property type="match status" value="1"/>
</dbReference>
<reference evidence="8" key="1">
    <citation type="submission" date="2011-05" db="EMBL/GenBank/DDBJ databases">
        <title>Complete sequence of chromosome of Methanothermococcus okinawensis IH1.</title>
        <authorList>
            <consortium name="US DOE Joint Genome Institute"/>
            <person name="Lucas S."/>
            <person name="Han J."/>
            <person name="Lapidus A."/>
            <person name="Cheng J.-F."/>
            <person name="Goodwin L."/>
            <person name="Pitluck S."/>
            <person name="Peters L."/>
            <person name="Mikhailova N."/>
            <person name="Held B."/>
            <person name="Han C."/>
            <person name="Tapia R."/>
            <person name="Land M."/>
            <person name="Hauser L."/>
            <person name="Kyrpides N."/>
            <person name="Ivanova N."/>
            <person name="Pagani I."/>
            <person name="Sieprawska-Lupa M."/>
            <person name="Takai K."/>
            <person name="Miyazaki J."/>
            <person name="Whitman W."/>
            <person name="Woyke T."/>
        </authorList>
    </citation>
    <scope>NUCLEOTIDE SEQUENCE [LARGE SCALE GENOMIC DNA]</scope>
    <source>
        <strain evidence="8">IH1</strain>
    </source>
</reference>
<dbReference type="STRING" id="647113.Metok_1582"/>
<dbReference type="SUPFAM" id="SSF53335">
    <property type="entry name" value="S-adenosyl-L-methionine-dependent methyltransferases"/>
    <property type="match status" value="1"/>
</dbReference>
<dbReference type="InterPro" id="IPR049560">
    <property type="entry name" value="MeTrfase_RsmB-F_NOP2_cat"/>
</dbReference>
<evidence type="ECO:0000256" key="2">
    <source>
        <dbReference type="ARBA" id="ARBA00022603"/>
    </source>
</evidence>
<keyword evidence="3 6" id="KW-0808">Transferase</keyword>
<keyword evidence="2 6" id="KW-0489">Methyltransferase</keyword>
<dbReference type="PANTHER" id="PTHR22807:SF74">
    <property type="entry name" value="TRNA (CYTOSINE(48)-C(5))-METHYLTRANSFERASE"/>
    <property type="match status" value="1"/>
</dbReference>
<dbReference type="KEGG" id="mok:Metok_1582"/>
<dbReference type="PANTHER" id="PTHR22807">
    <property type="entry name" value="NOP2 YEAST -RELATED NOL1/NOP2/FMU SUN DOMAIN-CONTAINING"/>
    <property type="match status" value="1"/>
</dbReference>
<gene>
    <name evidence="8" type="ordered locus">Metok_1582</name>
</gene>
<evidence type="ECO:0000256" key="4">
    <source>
        <dbReference type="ARBA" id="ARBA00022691"/>
    </source>
</evidence>
<dbReference type="eggNOG" id="arCOG00973">
    <property type="taxonomic scope" value="Archaea"/>
</dbReference>
<evidence type="ECO:0000256" key="6">
    <source>
        <dbReference type="PROSITE-ProRule" id="PRU01023"/>
    </source>
</evidence>
<dbReference type="RefSeq" id="WP_013867719.1">
    <property type="nucleotide sequence ID" value="NC_015636.1"/>
</dbReference>
<dbReference type="PROSITE" id="PS51686">
    <property type="entry name" value="SAM_MT_RSMB_NOP"/>
    <property type="match status" value="1"/>
</dbReference>
<dbReference type="InterPro" id="IPR018314">
    <property type="entry name" value="RsmB/NOL1/NOP2-like_CS"/>
</dbReference>
<dbReference type="GO" id="GO:0030488">
    <property type="term" value="P:tRNA methylation"/>
    <property type="evidence" value="ECO:0007669"/>
    <property type="project" value="TreeGrafter"/>
</dbReference>
<dbReference type="HOGENOM" id="CLU_005316_7_0_2"/>
<feature type="active site" description="Nucleophile" evidence="6">
    <location>
        <position position="213"/>
    </location>
</feature>
<comment type="similarity">
    <text evidence="1 6">Belongs to the class I-like SAM-binding methyltransferase superfamily. RsmB/NOP family.</text>
</comment>
<feature type="binding site" evidence="6">
    <location>
        <position position="147"/>
    </location>
    <ligand>
        <name>S-adenosyl-L-methionine</name>
        <dbReference type="ChEBI" id="CHEBI:59789"/>
    </ligand>
</feature>
<evidence type="ECO:0000313" key="9">
    <source>
        <dbReference type="Proteomes" id="UP000009296"/>
    </source>
</evidence>
<dbReference type="AlphaFoldDB" id="F8ALW6"/>
<evidence type="ECO:0000313" key="8">
    <source>
        <dbReference type="EMBL" id="AEH07545.1"/>
    </source>
</evidence>
<evidence type="ECO:0000256" key="5">
    <source>
        <dbReference type="ARBA" id="ARBA00022884"/>
    </source>
</evidence>
<dbReference type="InterPro" id="IPR001678">
    <property type="entry name" value="MeTrfase_RsmB-F_NOP2_dom"/>
</dbReference>
<dbReference type="Gene3D" id="3.40.50.150">
    <property type="entry name" value="Vaccinia Virus protein VP39"/>
    <property type="match status" value="1"/>
</dbReference>
<dbReference type="Pfam" id="PF01189">
    <property type="entry name" value="Methyltr_RsmB-F"/>
    <property type="match status" value="1"/>
</dbReference>
<feature type="domain" description="SAM-dependent MTase RsmB/NOP-type" evidence="7">
    <location>
        <begin position="6"/>
        <end position="277"/>
    </location>
</feature>
<dbReference type="InterPro" id="IPR029063">
    <property type="entry name" value="SAM-dependent_MTases_sf"/>
</dbReference>
<organism evidence="8 9">
    <name type="scientific">Methanothermococcus okinawensis (strain DSM 14208 / JCM 11175 / IH1)</name>
    <dbReference type="NCBI Taxonomy" id="647113"/>
    <lineage>
        <taxon>Archaea</taxon>
        <taxon>Methanobacteriati</taxon>
        <taxon>Methanobacteriota</taxon>
        <taxon>Methanomada group</taxon>
        <taxon>Methanococci</taxon>
        <taxon>Methanococcales</taxon>
        <taxon>Methanococcaceae</taxon>
        <taxon>Methanothermococcus</taxon>
    </lineage>
</organism>
<evidence type="ECO:0000256" key="3">
    <source>
        <dbReference type="ARBA" id="ARBA00022679"/>
    </source>
</evidence>